<sequence>MCDAFQVDDSEDAPNSEMLTCSMCEHKFVYLSVERNAGSIISIYVIVATERKKLVGDPQEKSRRLLRQGGV</sequence>
<dbReference type="GO" id="GO:0016746">
    <property type="term" value="F:acyltransferase activity"/>
    <property type="evidence" value="ECO:0007669"/>
    <property type="project" value="UniProtKB-KW"/>
</dbReference>
<evidence type="ECO:0000313" key="1">
    <source>
        <dbReference type="EMBL" id="GFC81722.1"/>
    </source>
</evidence>
<gene>
    <name evidence="1" type="ORF">Tci_853692</name>
</gene>
<dbReference type="AlphaFoldDB" id="A0A699RCB5"/>
<accession>A0A699RCB5</accession>
<reference evidence="1" key="1">
    <citation type="journal article" date="2019" name="Sci. Rep.">
        <title>Draft genome of Tanacetum cinerariifolium, the natural source of mosquito coil.</title>
        <authorList>
            <person name="Yamashiro T."/>
            <person name="Shiraishi A."/>
            <person name="Satake H."/>
            <person name="Nakayama K."/>
        </authorList>
    </citation>
    <scope>NUCLEOTIDE SEQUENCE</scope>
</reference>
<proteinExistence type="predicted"/>
<dbReference type="EMBL" id="BKCJ011080969">
    <property type="protein sequence ID" value="GFC81722.1"/>
    <property type="molecule type" value="Genomic_DNA"/>
</dbReference>
<comment type="caution">
    <text evidence="1">The sequence shown here is derived from an EMBL/GenBank/DDBJ whole genome shotgun (WGS) entry which is preliminary data.</text>
</comment>
<keyword evidence="1" id="KW-0012">Acyltransferase</keyword>
<protein>
    <submittedName>
        <fullName evidence="1">Acyl-CoA N-acyltransferase with RING/FYVE/PHD-type zinc finger protein</fullName>
    </submittedName>
</protein>
<name>A0A699RCB5_TANCI</name>
<organism evidence="1">
    <name type="scientific">Tanacetum cinerariifolium</name>
    <name type="common">Dalmatian daisy</name>
    <name type="synonym">Chrysanthemum cinerariifolium</name>
    <dbReference type="NCBI Taxonomy" id="118510"/>
    <lineage>
        <taxon>Eukaryota</taxon>
        <taxon>Viridiplantae</taxon>
        <taxon>Streptophyta</taxon>
        <taxon>Embryophyta</taxon>
        <taxon>Tracheophyta</taxon>
        <taxon>Spermatophyta</taxon>
        <taxon>Magnoliopsida</taxon>
        <taxon>eudicotyledons</taxon>
        <taxon>Gunneridae</taxon>
        <taxon>Pentapetalae</taxon>
        <taxon>asterids</taxon>
        <taxon>campanulids</taxon>
        <taxon>Asterales</taxon>
        <taxon>Asteraceae</taxon>
        <taxon>Asteroideae</taxon>
        <taxon>Anthemideae</taxon>
        <taxon>Anthemidinae</taxon>
        <taxon>Tanacetum</taxon>
    </lineage>
</organism>
<keyword evidence="1" id="KW-0808">Transferase</keyword>